<gene>
    <name evidence="2" type="ORF">BOA8489_02281</name>
</gene>
<dbReference type="SMART" id="SM00418">
    <property type="entry name" value="HTH_ARSR"/>
    <property type="match status" value="1"/>
</dbReference>
<evidence type="ECO:0000259" key="1">
    <source>
        <dbReference type="PROSITE" id="PS50987"/>
    </source>
</evidence>
<organism evidence="2 3">
    <name type="scientific">Boseongicola aestuarii</name>
    <dbReference type="NCBI Taxonomy" id="1470561"/>
    <lineage>
        <taxon>Bacteria</taxon>
        <taxon>Pseudomonadati</taxon>
        <taxon>Pseudomonadota</taxon>
        <taxon>Alphaproteobacteria</taxon>
        <taxon>Rhodobacterales</taxon>
        <taxon>Paracoccaceae</taxon>
        <taxon>Boseongicola</taxon>
    </lineage>
</organism>
<dbReference type="PROSITE" id="PS50987">
    <property type="entry name" value="HTH_ARSR_2"/>
    <property type="match status" value="1"/>
</dbReference>
<dbReference type="NCBIfam" id="NF033788">
    <property type="entry name" value="HTH_metalloreg"/>
    <property type="match status" value="1"/>
</dbReference>
<dbReference type="CDD" id="cd00090">
    <property type="entry name" value="HTH_ARSR"/>
    <property type="match status" value="1"/>
</dbReference>
<dbReference type="SUPFAM" id="SSF46785">
    <property type="entry name" value="Winged helix' DNA-binding domain"/>
    <property type="match status" value="1"/>
</dbReference>
<dbReference type="Gene3D" id="1.10.10.10">
    <property type="entry name" value="Winged helix-like DNA-binding domain superfamily/Winged helix DNA-binding domain"/>
    <property type="match status" value="1"/>
</dbReference>
<dbReference type="PANTHER" id="PTHR38600">
    <property type="entry name" value="TRANSCRIPTIONAL REGULATORY PROTEIN"/>
    <property type="match status" value="1"/>
</dbReference>
<dbReference type="InterPro" id="IPR036390">
    <property type="entry name" value="WH_DNA-bd_sf"/>
</dbReference>
<proteinExistence type="predicted"/>
<dbReference type="GO" id="GO:0003700">
    <property type="term" value="F:DNA-binding transcription factor activity"/>
    <property type="evidence" value="ECO:0007669"/>
    <property type="project" value="InterPro"/>
</dbReference>
<dbReference type="PANTHER" id="PTHR38600:SF2">
    <property type="entry name" value="SLL0088 PROTEIN"/>
    <property type="match status" value="1"/>
</dbReference>
<dbReference type="InterPro" id="IPR011991">
    <property type="entry name" value="ArsR-like_HTH"/>
</dbReference>
<dbReference type="EMBL" id="FXXQ01000007">
    <property type="protein sequence ID" value="SMX24158.1"/>
    <property type="molecule type" value="Genomic_DNA"/>
</dbReference>
<sequence length="114" mass="13213">MVERIDDTDLTALLKAASDPTRRAILTLLAQQGAMRVTDLARHFEVSLNSVSKHIKTLESAKLVSRRTEWREHLIELNPDRLAHIDTWFKDLQSIWALRLEKLEKLMTKDDAHD</sequence>
<dbReference type="InterPro" id="IPR036388">
    <property type="entry name" value="WH-like_DNA-bd_sf"/>
</dbReference>
<evidence type="ECO:0000313" key="3">
    <source>
        <dbReference type="Proteomes" id="UP000201838"/>
    </source>
</evidence>
<name>A0A238J0C3_9RHOB</name>
<dbReference type="AlphaFoldDB" id="A0A238J0C3"/>
<dbReference type="Pfam" id="PF12840">
    <property type="entry name" value="HTH_20"/>
    <property type="match status" value="1"/>
</dbReference>
<dbReference type="RefSeq" id="WP_176440275.1">
    <property type="nucleotide sequence ID" value="NZ_FXXQ01000007.1"/>
</dbReference>
<accession>A0A238J0C3</accession>
<dbReference type="PRINTS" id="PR00778">
    <property type="entry name" value="HTHARSR"/>
</dbReference>
<protein>
    <submittedName>
        <fullName evidence="2">HTH-type transcriptional regulator</fullName>
    </submittedName>
</protein>
<dbReference type="Proteomes" id="UP000201838">
    <property type="component" value="Unassembled WGS sequence"/>
</dbReference>
<reference evidence="2 3" key="1">
    <citation type="submission" date="2017-05" db="EMBL/GenBank/DDBJ databases">
        <authorList>
            <person name="Song R."/>
            <person name="Chenine A.L."/>
            <person name="Ruprecht R.M."/>
        </authorList>
    </citation>
    <scope>NUCLEOTIDE SEQUENCE [LARGE SCALE GENOMIC DNA]</scope>
    <source>
        <strain evidence="2 3">CECT 8489</strain>
    </source>
</reference>
<dbReference type="InterPro" id="IPR001845">
    <property type="entry name" value="HTH_ArsR_DNA-bd_dom"/>
</dbReference>
<keyword evidence="3" id="KW-1185">Reference proteome</keyword>
<feature type="domain" description="HTH arsR-type" evidence="1">
    <location>
        <begin position="2"/>
        <end position="100"/>
    </location>
</feature>
<evidence type="ECO:0000313" key="2">
    <source>
        <dbReference type="EMBL" id="SMX24158.1"/>
    </source>
</evidence>